<evidence type="ECO:0000256" key="4">
    <source>
        <dbReference type="ARBA" id="ARBA00022857"/>
    </source>
</evidence>
<comment type="similarity">
    <text evidence="7">Belongs to the shikimate dehydrogenase family.</text>
</comment>
<reference evidence="10 11" key="1">
    <citation type="submission" date="2021-03" db="EMBL/GenBank/DDBJ databases">
        <authorList>
            <person name="Gilmore M.S."/>
            <person name="Schwartzman J."/>
            <person name="Van Tyne D."/>
            <person name="Martin M."/>
            <person name="Earl A.M."/>
            <person name="Manson A.L."/>
            <person name="Straub T."/>
            <person name="Salamzade R."/>
            <person name="Saavedra J."/>
            <person name="Lebreton F."/>
            <person name="Prichula J."/>
            <person name="Schaufler K."/>
            <person name="Gaca A."/>
            <person name="Sgardioli B."/>
            <person name="Wagenaar J."/>
            <person name="Strong T."/>
        </authorList>
    </citation>
    <scope>NUCLEOTIDE SEQUENCE [LARGE SCALE GENOMIC DNA]</scope>
    <source>
        <strain evidence="10 11">DIV2402</strain>
    </source>
</reference>
<keyword evidence="11" id="KW-1185">Reference proteome</keyword>
<dbReference type="EC" id="1.1.1.25" evidence="2 7"/>
<feature type="active site" description="Proton acceptor" evidence="7">
    <location>
        <position position="74"/>
    </location>
</feature>
<dbReference type="SUPFAM" id="SSF51735">
    <property type="entry name" value="NAD(P)-binding Rossmann-fold domains"/>
    <property type="match status" value="1"/>
</dbReference>
<evidence type="ECO:0000313" key="11">
    <source>
        <dbReference type="Proteomes" id="UP000664701"/>
    </source>
</evidence>
<comment type="caution">
    <text evidence="7">Lacks conserved residue(s) required for the propagation of feature annotation.</text>
</comment>
<name>A0ABZ2STP2_9ENTE</name>
<dbReference type="CDD" id="cd01065">
    <property type="entry name" value="NAD_bind_Shikimate_DH"/>
    <property type="match status" value="1"/>
</dbReference>
<proteinExistence type="inferred from homology"/>
<dbReference type="HAMAP" id="MF_00222">
    <property type="entry name" value="Shikimate_DH_AroE"/>
    <property type="match status" value="1"/>
</dbReference>
<feature type="binding site" evidence="7">
    <location>
        <position position="70"/>
    </location>
    <ligand>
        <name>shikimate</name>
        <dbReference type="ChEBI" id="CHEBI:36208"/>
    </ligand>
</feature>
<reference evidence="10 11" key="2">
    <citation type="submission" date="2024-03" db="EMBL/GenBank/DDBJ databases">
        <title>The Genome Sequence of Enterococcus sp. DIV2402.</title>
        <authorList>
            <consortium name="The Broad Institute Genomics Platform"/>
            <consortium name="The Broad Institute Microbial Omics Core"/>
            <consortium name="The Broad Institute Genomic Center for Infectious Diseases"/>
            <person name="Earl A."/>
            <person name="Manson A."/>
            <person name="Gilmore M."/>
            <person name="Schwartman J."/>
            <person name="Shea T."/>
            <person name="Abouelleil A."/>
            <person name="Cao P."/>
            <person name="Chapman S."/>
            <person name="Cusick C."/>
            <person name="Young S."/>
            <person name="Neafsey D."/>
            <person name="Nusbaum C."/>
            <person name="Birren B."/>
        </authorList>
    </citation>
    <scope>NUCLEOTIDE SEQUENCE [LARGE SCALE GENOMIC DNA]</scope>
    <source>
        <strain evidence="10 11">DIV2402</strain>
    </source>
</reference>
<feature type="binding site" evidence="7">
    <location>
        <position position="86"/>
    </location>
    <ligand>
        <name>NADP(+)</name>
        <dbReference type="ChEBI" id="CHEBI:58349"/>
    </ligand>
</feature>
<feature type="domain" description="SDH C-terminal" evidence="9">
    <location>
        <begin position="256"/>
        <end position="282"/>
    </location>
</feature>
<comment type="catalytic activity">
    <reaction evidence="7">
        <text>shikimate + NADP(+) = 3-dehydroshikimate + NADPH + H(+)</text>
        <dbReference type="Rhea" id="RHEA:17737"/>
        <dbReference type="ChEBI" id="CHEBI:15378"/>
        <dbReference type="ChEBI" id="CHEBI:16630"/>
        <dbReference type="ChEBI" id="CHEBI:36208"/>
        <dbReference type="ChEBI" id="CHEBI:57783"/>
        <dbReference type="ChEBI" id="CHEBI:58349"/>
        <dbReference type="EC" id="1.1.1.25"/>
    </reaction>
</comment>
<keyword evidence="4 7" id="KW-0521">NADP</keyword>
<dbReference type="InterPro" id="IPR036291">
    <property type="entry name" value="NAD(P)-bd_dom_sf"/>
</dbReference>
<evidence type="ECO:0000259" key="9">
    <source>
        <dbReference type="Pfam" id="PF18317"/>
    </source>
</evidence>
<dbReference type="InterPro" id="IPR041121">
    <property type="entry name" value="SDH_C"/>
</dbReference>
<keyword evidence="5 7" id="KW-0560">Oxidoreductase</keyword>
<dbReference type="InterPro" id="IPR046346">
    <property type="entry name" value="Aminoacid_DH-like_N_sf"/>
</dbReference>
<gene>
    <name evidence="7" type="primary">aroE</name>
    <name evidence="10" type="ORF">DOK78_001907</name>
</gene>
<feature type="binding site" evidence="7">
    <location>
        <position position="95"/>
    </location>
    <ligand>
        <name>shikimate</name>
        <dbReference type="ChEBI" id="CHEBI:36208"/>
    </ligand>
</feature>
<organism evidence="10 11">
    <name type="scientific">Candidatus Enterococcus lowellii</name>
    <dbReference type="NCBI Taxonomy" id="2230877"/>
    <lineage>
        <taxon>Bacteria</taxon>
        <taxon>Bacillati</taxon>
        <taxon>Bacillota</taxon>
        <taxon>Bacilli</taxon>
        <taxon>Lactobacillales</taxon>
        <taxon>Enterococcaceae</taxon>
        <taxon>Enterococcus</taxon>
    </lineage>
</organism>
<feature type="binding site" evidence="7">
    <location>
        <position position="235"/>
    </location>
    <ligand>
        <name>shikimate</name>
        <dbReference type="ChEBI" id="CHEBI:36208"/>
    </ligand>
</feature>
<evidence type="ECO:0000256" key="2">
    <source>
        <dbReference type="ARBA" id="ARBA00012962"/>
    </source>
</evidence>
<dbReference type="InterPro" id="IPR013708">
    <property type="entry name" value="Shikimate_DH-bd_N"/>
</dbReference>
<keyword evidence="3 7" id="KW-0028">Amino-acid biosynthesis</keyword>
<dbReference type="NCBIfam" id="TIGR00507">
    <property type="entry name" value="aroE"/>
    <property type="match status" value="1"/>
</dbReference>
<dbReference type="Gene3D" id="3.40.50.720">
    <property type="entry name" value="NAD(P)-binding Rossmann-like Domain"/>
    <property type="match status" value="1"/>
</dbReference>
<dbReference type="Pfam" id="PF08501">
    <property type="entry name" value="Shikimate_dh_N"/>
    <property type="match status" value="1"/>
</dbReference>
<evidence type="ECO:0000256" key="5">
    <source>
        <dbReference type="ARBA" id="ARBA00023002"/>
    </source>
</evidence>
<evidence type="ECO:0000256" key="7">
    <source>
        <dbReference type="HAMAP-Rule" id="MF_00222"/>
    </source>
</evidence>
<sequence length="288" mass="31351">MEKTAISGYTRLVGFLASPAKHSISPKMHNLAFKETNTDAVYLAFDVSKDELEHGIQAIRTFDMLGANVSMPHKIAAVSHMDELTEAAELIGAINTIIHREGKLIGHNTDGIGFCESLRENQVLIKNETMTLLGAGGAATAMICQAALDGMKTIHIFSRKSPRYERMQEKIKEITAKTNCVITLTELSDQNKLATALAQSSLLVNATSVGMSDDTSPISDTSLLRKDLTVYDAIYNPRETYLLKQAKTAGAKTINGLGMLVYQGAAAFECWTGKKMPVEQIKPIIENS</sequence>
<feature type="binding site" evidence="7">
    <location>
        <position position="233"/>
    </location>
    <ligand>
        <name>NADP(+)</name>
        <dbReference type="ChEBI" id="CHEBI:58349"/>
    </ligand>
</feature>
<protein>
    <recommendedName>
        <fullName evidence="2 7">Shikimate dehydrogenase (NADP(+))</fullName>
        <shortName evidence="7">SDH</shortName>
        <ecNumber evidence="2 7">1.1.1.25</ecNumber>
    </recommendedName>
</protein>
<feature type="binding site" evidence="7">
    <location>
        <position position="256"/>
    </location>
    <ligand>
        <name>NADP(+)</name>
        <dbReference type="ChEBI" id="CHEBI:58349"/>
    </ligand>
</feature>
<feature type="domain" description="Shikimate dehydrogenase substrate binding N-terminal" evidence="8">
    <location>
        <begin position="16"/>
        <end position="97"/>
    </location>
</feature>
<comment type="pathway">
    <text evidence="1 7">Metabolic intermediate biosynthesis; chorismate biosynthesis; chorismate from D-erythrose 4-phosphate and phosphoenolpyruvate: step 4/7.</text>
</comment>
<dbReference type="PANTHER" id="PTHR21089:SF1">
    <property type="entry name" value="BIFUNCTIONAL 3-DEHYDROQUINATE DEHYDRATASE_SHIKIMATE DEHYDROGENASE, CHLOROPLASTIC"/>
    <property type="match status" value="1"/>
</dbReference>
<feature type="binding site" evidence="7">
    <location>
        <position position="110"/>
    </location>
    <ligand>
        <name>shikimate</name>
        <dbReference type="ChEBI" id="CHEBI:36208"/>
    </ligand>
</feature>
<dbReference type="RefSeq" id="WP_207940585.1">
    <property type="nucleotide sequence ID" value="NZ_CP147251.1"/>
</dbReference>
<dbReference type="Proteomes" id="UP000664701">
    <property type="component" value="Chromosome"/>
</dbReference>
<evidence type="ECO:0000256" key="1">
    <source>
        <dbReference type="ARBA" id="ARBA00004871"/>
    </source>
</evidence>
<feature type="binding site" evidence="7">
    <location>
        <begin position="134"/>
        <end position="138"/>
    </location>
    <ligand>
        <name>NADP(+)</name>
        <dbReference type="ChEBI" id="CHEBI:58349"/>
    </ligand>
</feature>
<evidence type="ECO:0000256" key="3">
    <source>
        <dbReference type="ARBA" id="ARBA00022605"/>
    </source>
</evidence>
<evidence type="ECO:0000259" key="8">
    <source>
        <dbReference type="Pfam" id="PF08501"/>
    </source>
</evidence>
<evidence type="ECO:0000256" key="6">
    <source>
        <dbReference type="ARBA" id="ARBA00023141"/>
    </source>
</evidence>
<feature type="binding site" evidence="7">
    <location>
        <position position="263"/>
    </location>
    <ligand>
        <name>shikimate</name>
        <dbReference type="ChEBI" id="CHEBI:36208"/>
    </ligand>
</feature>
<dbReference type="Gene3D" id="3.40.50.10860">
    <property type="entry name" value="Leucine Dehydrogenase, chain A, domain 1"/>
    <property type="match status" value="1"/>
</dbReference>
<keyword evidence="6 7" id="KW-0057">Aromatic amino acid biosynthesis</keyword>
<accession>A0ABZ2STP2</accession>
<evidence type="ECO:0000313" key="10">
    <source>
        <dbReference type="EMBL" id="WYJ77269.1"/>
    </source>
</evidence>
<comment type="function">
    <text evidence="7">Involved in the biosynthesis of the chorismate, which leads to the biosynthesis of aromatic amino acids. Catalyzes the reversible NADPH linked reduction of 3-dehydroshikimate (DHSA) to yield shikimate (SA).</text>
</comment>
<dbReference type="SUPFAM" id="SSF53223">
    <property type="entry name" value="Aminoacid dehydrogenase-like, N-terminal domain"/>
    <property type="match status" value="1"/>
</dbReference>
<dbReference type="PANTHER" id="PTHR21089">
    <property type="entry name" value="SHIKIMATE DEHYDROGENASE"/>
    <property type="match status" value="1"/>
</dbReference>
<dbReference type="Pfam" id="PF18317">
    <property type="entry name" value="SDH_C"/>
    <property type="match status" value="1"/>
</dbReference>
<dbReference type="InterPro" id="IPR011342">
    <property type="entry name" value="Shikimate_DH"/>
</dbReference>
<feature type="binding site" evidence="7">
    <location>
        <begin position="23"/>
        <end position="25"/>
    </location>
    <ligand>
        <name>shikimate</name>
        <dbReference type="ChEBI" id="CHEBI:36208"/>
    </ligand>
</feature>
<comment type="subunit">
    <text evidence="7">Homodimer.</text>
</comment>
<dbReference type="InterPro" id="IPR022893">
    <property type="entry name" value="Shikimate_DH_fam"/>
</dbReference>
<dbReference type="EMBL" id="CP147251">
    <property type="protein sequence ID" value="WYJ77269.1"/>
    <property type="molecule type" value="Genomic_DNA"/>
</dbReference>